<dbReference type="EMBL" id="CADCVF010000004">
    <property type="protein sequence ID" value="CAA9443687.1"/>
    <property type="molecule type" value="Genomic_DNA"/>
</dbReference>
<dbReference type="AlphaFoldDB" id="A0A6J4QJB7"/>
<dbReference type="Pfam" id="PF10604">
    <property type="entry name" value="Polyketide_cyc2"/>
    <property type="match status" value="1"/>
</dbReference>
<dbReference type="Gene3D" id="3.30.530.20">
    <property type="match status" value="1"/>
</dbReference>
<evidence type="ECO:0000313" key="1">
    <source>
        <dbReference type="EMBL" id="CAA9443687.1"/>
    </source>
</evidence>
<reference evidence="1" key="1">
    <citation type="submission" date="2020-02" db="EMBL/GenBank/DDBJ databases">
        <authorList>
            <person name="Meier V. D."/>
        </authorList>
    </citation>
    <scope>NUCLEOTIDE SEQUENCE</scope>
    <source>
        <strain evidence="1">AVDCRST_MAG58</strain>
    </source>
</reference>
<dbReference type="InterPro" id="IPR019587">
    <property type="entry name" value="Polyketide_cyclase/dehydratase"/>
</dbReference>
<gene>
    <name evidence="1" type="ORF">AVDCRST_MAG58-200</name>
</gene>
<dbReference type="SUPFAM" id="SSF55961">
    <property type="entry name" value="Bet v1-like"/>
    <property type="match status" value="1"/>
</dbReference>
<proteinExistence type="predicted"/>
<sequence length="147" mass="16554">MKSDHSGSVSIEQRVAAPPEKVATYVSDFRNAREWMVGVESVEQLGEDCYRLTLQSPIGRIEPEVRIVEHGPESISWIYTSSVEGGGRVDVSPDDGDGCLVSYTGEFHLKRKLFDRAARLVGAERFARTNGERSLSRLKYLMEARRY</sequence>
<accession>A0A6J4QJB7</accession>
<name>A0A6J4QJB7_9ACTN</name>
<organism evidence="1">
    <name type="scientific">uncultured Rubrobacteraceae bacterium</name>
    <dbReference type="NCBI Taxonomy" id="349277"/>
    <lineage>
        <taxon>Bacteria</taxon>
        <taxon>Bacillati</taxon>
        <taxon>Actinomycetota</taxon>
        <taxon>Rubrobacteria</taxon>
        <taxon>Rubrobacterales</taxon>
        <taxon>Rubrobacteraceae</taxon>
        <taxon>environmental samples</taxon>
    </lineage>
</organism>
<dbReference type="InterPro" id="IPR023393">
    <property type="entry name" value="START-like_dom_sf"/>
</dbReference>
<protein>
    <submittedName>
        <fullName evidence="1">Uncharacterized protein</fullName>
    </submittedName>
</protein>